<dbReference type="AlphaFoldDB" id="A0A1K2H7L7"/>
<keyword evidence="5" id="KW-1185">Reference proteome</keyword>
<gene>
    <name evidence="2" type="ORF">RR45_GL000940</name>
    <name evidence="3" type="ORF">SAMN02746068_00483</name>
</gene>
<protein>
    <submittedName>
        <fullName evidence="3">Phage minor structural protein GP20</fullName>
    </submittedName>
    <submittedName>
        <fullName evidence="2">Scaffold protein</fullName>
    </submittedName>
</protein>
<dbReference type="Gene3D" id="1.10.287.1490">
    <property type="match status" value="1"/>
</dbReference>
<dbReference type="Pfam" id="PF06810">
    <property type="entry name" value="Phage_scaffold"/>
    <property type="match status" value="1"/>
</dbReference>
<dbReference type="RefSeq" id="WP_031366595.1">
    <property type="nucleotide sequence ID" value="NZ_FPKS01000002.1"/>
</dbReference>
<accession>A0A1K2H7L7</accession>
<dbReference type="Proteomes" id="UP000218979">
    <property type="component" value="Unassembled WGS sequence"/>
</dbReference>
<reference evidence="2 5" key="1">
    <citation type="submission" date="2014-12" db="EMBL/GenBank/DDBJ databases">
        <title>Draft genome sequences of 10 type strains of Lactococcus.</title>
        <authorList>
            <person name="Sun Z."/>
            <person name="Zhong Z."/>
            <person name="Liu W."/>
            <person name="Zhang W."/>
            <person name="Zhang H."/>
        </authorList>
    </citation>
    <scope>NUCLEOTIDE SEQUENCE [LARGE SCALE GENOMIC DNA]</scope>
    <source>
        <strain evidence="2 5">DSM 22330</strain>
    </source>
</reference>
<sequence length="192" mass="21311">MEWIKTILAKHLKEDGTLDLEAANKEIDAEFPKNAVPKEDFNSKVNELKSANDTINTLQADNKDVEKLQTEISDYKSKIEQLETERETTATRATLEKSLRDAGAKDIDYLVFKLGEVEKDKDGSIKDLDSKIKDLKTTYANQFDPTVDNKGGGGGTGFKTIENNLNDGKQSDTDLTAQMISAFTSDIPTTEK</sequence>
<evidence type="ECO:0000256" key="1">
    <source>
        <dbReference type="SAM" id="Coils"/>
    </source>
</evidence>
<dbReference type="InterPro" id="IPR009636">
    <property type="entry name" value="SCAF"/>
</dbReference>
<evidence type="ECO:0000313" key="4">
    <source>
        <dbReference type="Proteomes" id="UP000185655"/>
    </source>
</evidence>
<feature type="coiled-coil region" evidence="1">
    <location>
        <begin position="48"/>
        <end position="92"/>
    </location>
</feature>
<dbReference type="EMBL" id="JXJT01000002">
    <property type="protein sequence ID" value="PCS04625.1"/>
    <property type="molecule type" value="Genomic_DNA"/>
</dbReference>
<evidence type="ECO:0000313" key="5">
    <source>
        <dbReference type="Proteomes" id="UP000218979"/>
    </source>
</evidence>
<evidence type="ECO:0000313" key="3">
    <source>
        <dbReference type="EMBL" id="SFZ71762.1"/>
    </source>
</evidence>
<dbReference type="EMBL" id="FPKS01000002">
    <property type="protein sequence ID" value="SFZ71762.1"/>
    <property type="molecule type" value="Genomic_DNA"/>
</dbReference>
<dbReference type="STRING" id="1122154.SAMN02746068_00483"/>
<keyword evidence="1" id="KW-0175">Coiled coil</keyword>
<dbReference type="Proteomes" id="UP000185655">
    <property type="component" value="Unassembled WGS sequence"/>
</dbReference>
<reference evidence="3 4" key="2">
    <citation type="submission" date="2016-11" db="EMBL/GenBank/DDBJ databases">
        <authorList>
            <person name="Jaros S."/>
            <person name="Januszkiewicz K."/>
            <person name="Wedrychowicz H."/>
        </authorList>
    </citation>
    <scope>NUCLEOTIDE SEQUENCE [LARGE SCALE GENOMIC DNA]</scope>
    <source>
        <strain evidence="3 4">DSM 22330</strain>
    </source>
</reference>
<dbReference type="OrthoDB" id="2365850at2"/>
<proteinExistence type="predicted"/>
<name>A0A1K2H7L7_9LACT</name>
<organism evidence="3 4">
    <name type="scientific">Pseudolactococcus chungangensis CAU 28 = DSM 22330</name>
    <dbReference type="NCBI Taxonomy" id="1122154"/>
    <lineage>
        <taxon>Bacteria</taxon>
        <taxon>Bacillati</taxon>
        <taxon>Bacillota</taxon>
        <taxon>Bacilli</taxon>
        <taxon>Lactobacillales</taxon>
        <taxon>Streptococcaceae</taxon>
        <taxon>Pseudolactococcus</taxon>
    </lineage>
</organism>
<evidence type="ECO:0000313" key="2">
    <source>
        <dbReference type="EMBL" id="PCS04625.1"/>
    </source>
</evidence>